<gene>
    <name evidence="1" type="ORF">MNBD_GAMMA06-256</name>
</gene>
<sequence length="322" mass="35343">MMLLMFLKMFIFMNSVFIHIQLDKKILAVTLLALMGFGRSIPVYSAPITFNTALPVAEGQFLARGQFIVNQSGNDPSGVDRNRAASTTVSVLAYGADSKLALFGILPYQNNTLKLTVGGQRVTRSATGFGDLTVFGRYTVVKRDWPGRNFRVAPFAGIKAPTGNDDESDNFGRLPPAVQVGSGSWDPLAGVVLTYQTLAYQLDGQFSYQIKNEANGFEAGDVARLDASLQYRLLPKKFTSGGLPDFLYAVLETNLINQQKNRVNGNEDDNSGGTRLFLALGLQYVTKRWIAETSLQVPVSQNLNGNALENDYIARLSVRFNF</sequence>
<evidence type="ECO:0008006" key="2">
    <source>
        <dbReference type="Google" id="ProtNLM"/>
    </source>
</evidence>
<reference evidence="1" key="1">
    <citation type="submission" date="2018-06" db="EMBL/GenBank/DDBJ databases">
        <authorList>
            <person name="Zhirakovskaya E."/>
        </authorList>
    </citation>
    <scope>NUCLEOTIDE SEQUENCE</scope>
</reference>
<dbReference type="AlphaFoldDB" id="A0A3B0WSK7"/>
<proteinExistence type="predicted"/>
<name>A0A3B0WSK7_9ZZZZ</name>
<accession>A0A3B0WSK7</accession>
<organism evidence="1">
    <name type="scientific">hydrothermal vent metagenome</name>
    <dbReference type="NCBI Taxonomy" id="652676"/>
    <lineage>
        <taxon>unclassified sequences</taxon>
        <taxon>metagenomes</taxon>
        <taxon>ecological metagenomes</taxon>
    </lineage>
</organism>
<dbReference type="InterPro" id="IPR025737">
    <property type="entry name" value="FApF"/>
</dbReference>
<evidence type="ECO:0000313" key="1">
    <source>
        <dbReference type="EMBL" id="VAW53617.1"/>
    </source>
</evidence>
<dbReference type="Pfam" id="PF13557">
    <property type="entry name" value="Phenol_MetA_deg"/>
    <property type="match status" value="1"/>
</dbReference>
<protein>
    <recommendedName>
        <fullName evidence="2">Transporter</fullName>
    </recommendedName>
</protein>
<dbReference type="EMBL" id="UOFD01000064">
    <property type="protein sequence ID" value="VAW53617.1"/>
    <property type="molecule type" value="Genomic_DNA"/>
</dbReference>